<dbReference type="PROSITE" id="PS50181">
    <property type="entry name" value="FBOX"/>
    <property type="match status" value="1"/>
</dbReference>
<protein>
    <submittedName>
        <fullName evidence="5">F-box protein</fullName>
    </submittedName>
</protein>
<dbReference type="EMBL" id="JAAIUW010000007">
    <property type="protein sequence ID" value="KAF7823584.1"/>
    <property type="molecule type" value="Genomic_DNA"/>
</dbReference>
<dbReference type="InterPro" id="IPR053197">
    <property type="entry name" value="F-box_SCFL_complex_component"/>
</dbReference>
<evidence type="ECO:0000259" key="4">
    <source>
        <dbReference type="PROSITE" id="PS50181"/>
    </source>
</evidence>
<keyword evidence="1" id="KW-0862">Zinc</keyword>
<evidence type="ECO:0000313" key="6">
    <source>
        <dbReference type="Proteomes" id="UP000634136"/>
    </source>
</evidence>
<keyword evidence="1" id="KW-0479">Metal-binding</keyword>
<dbReference type="GO" id="GO:0008270">
    <property type="term" value="F:zinc ion binding"/>
    <property type="evidence" value="ECO:0007669"/>
    <property type="project" value="UniProtKB-KW"/>
</dbReference>
<keyword evidence="1" id="KW-0863">Zinc-finger</keyword>
<keyword evidence="6" id="KW-1185">Reference proteome</keyword>
<sequence length="356" mass="40745">MTRSRTKAAKLEEKMKMPDRLSNLPDELLSLIISKLPIYEAIRTTVLLHRWRGLWRYNRHLEINMNRMIMPLSQKNNPLGARDPGSALGQEMNRKLTTSGLMALLLLARHRGDLDSCGLTHFPYSIACEEVTSLVKYLMKNKKGLKTMSLECEFFDIGRNRETAVNKLTAKENLNGPHFAAGVFSVISCEKLEELCLDNLNYPPDRFKIYSPRLKVFKSYTYSILGDMLAIDEGKHLLFTDDLLLSYIDYLDPLKSNIFLTLTKFSLDMNLNDWLERQSLQDFLKLCTCVETLEITLPVRKKDASEKEKTAKTIKLKKRLIPTCRNCGGTGHNKRSCHTHGGLEPTNESGLETQER</sequence>
<organism evidence="5 6">
    <name type="scientific">Senna tora</name>
    <dbReference type="NCBI Taxonomy" id="362788"/>
    <lineage>
        <taxon>Eukaryota</taxon>
        <taxon>Viridiplantae</taxon>
        <taxon>Streptophyta</taxon>
        <taxon>Embryophyta</taxon>
        <taxon>Tracheophyta</taxon>
        <taxon>Spermatophyta</taxon>
        <taxon>Magnoliopsida</taxon>
        <taxon>eudicotyledons</taxon>
        <taxon>Gunneridae</taxon>
        <taxon>Pentapetalae</taxon>
        <taxon>rosids</taxon>
        <taxon>fabids</taxon>
        <taxon>Fabales</taxon>
        <taxon>Fabaceae</taxon>
        <taxon>Caesalpinioideae</taxon>
        <taxon>Cassia clade</taxon>
        <taxon>Senna</taxon>
    </lineage>
</organism>
<evidence type="ECO:0000313" key="5">
    <source>
        <dbReference type="EMBL" id="KAF7823584.1"/>
    </source>
</evidence>
<evidence type="ECO:0000259" key="3">
    <source>
        <dbReference type="PROSITE" id="PS50158"/>
    </source>
</evidence>
<feature type="domain" description="CCHC-type" evidence="3">
    <location>
        <begin position="324"/>
        <end position="337"/>
    </location>
</feature>
<feature type="domain" description="F-box" evidence="4">
    <location>
        <begin position="18"/>
        <end position="54"/>
    </location>
</feature>
<dbReference type="OrthoDB" id="1425134at2759"/>
<proteinExistence type="predicted"/>
<evidence type="ECO:0000256" key="2">
    <source>
        <dbReference type="SAM" id="MobiDB-lite"/>
    </source>
</evidence>
<dbReference type="GO" id="GO:0003676">
    <property type="term" value="F:nucleic acid binding"/>
    <property type="evidence" value="ECO:0007669"/>
    <property type="project" value="InterPro"/>
</dbReference>
<comment type="caution">
    <text evidence="5">The sequence shown here is derived from an EMBL/GenBank/DDBJ whole genome shotgun (WGS) entry which is preliminary data.</text>
</comment>
<dbReference type="InterPro" id="IPR036047">
    <property type="entry name" value="F-box-like_dom_sf"/>
</dbReference>
<feature type="compositionally biased region" description="Polar residues" evidence="2">
    <location>
        <begin position="346"/>
        <end position="356"/>
    </location>
</feature>
<dbReference type="CDD" id="cd22160">
    <property type="entry name" value="F-box_AtFBL13-like"/>
    <property type="match status" value="1"/>
</dbReference>
<accession>A0A834TLU5</accession>
<dbReference type="PROSITE" id="PS50158">
    <property type="entry name" value="ZF_CCHC"/>
    <property type="match status" value="1"/>
</dbReference>
<dbReference type="InterPro" id="IPR053781">
    <property type="entry name" value="F-box_AtFBL13-like"/>
</dbReference>
<evidence type="ECO:0000256" key="1">
    <source>
        <dbReference type="PROSITE-ProRule" id="PRU00047"/>
    </source>
</evidence>
<dbReference type="SUPFAM" id="SSF81383">
    <property type="entry name" value="F-box domain"/>
    <property type="match status" value="1"/>
</dbReference>
<dbReference type="PANTHER" id="PTHR34223">
    <property type="entry name" value="OS11G0201299 PROTEIN"/>
    <property type="match status" value="1"/>
</dbReference>
<gene>
    <name evidence="5" type="ORF">G2W53_021728</name>
</gene>
<dbReference type="AlphaFoldDB" id="A0A834TLU5"/>
<dbReference type="InterPro" id="IPR001810">
    <property type="entry name" value="F-box_dom"/>
</dbReference>
<dbReference type="InterPro" id="IPR001878">
    <property type="entry name" value="Znf_CCHC"/>
</dbReference>
<reference evidence="5" key="1">
    <citation type="submission" date="2020-09" db="EMBL/GenBank/DDBJ databases">
        <title>Genome-Enabled Discovery of Anthraquinone Biosynthesis in Senna tora.</title>
        <authorList>
            <person name="Kang S.-H."/>
            <person name="Pandey R.P."/>
            <person name="Lee C.-M."/>
            <person name="Sim J.-S."/>
            <person name="Jeong J.-T."/>
            <person name="Choi B.-S."/>
            <person name="Jung M."/>
            <person name="Ginzburg D."/>
            <person name="Zhao K."/>
            <person name="Won S.Y."/>
            <person name="Oh T.-J."/>
            <person name="Yu Y."/>
            <person name="Kim N.-H."/>
            <person name="Lee O.R."/>
            <person name="Lee T.-H."/>
            <person name="Bashyal P."/>
            <person name="Kim T.-S."/>
            <person name="Lee W.-H."/>
            <person name="Kawkins C."/>
            <person name="Kim C.-K."/>
            <person name="Kim J.S."/>
            <person name="Ahn B.O."/>
            <person name="Rhee S.Y."/>
            <person name="Sohng J.K."/>
        </authorList>
    </citation>
    <scope>NUCLEOTIDE SEQUENCE</scope>
    <source>
        <tissue evidence="5">Leaf</tissue>
    </source>
</reference>
<feature type="region of interest" description="Disordered" evidence="2">
    <location>
        <begin position="332"/>
        <end position="356"/>
    </location>
</feature>
<name>A0A834TLU5_9FABA</name>
<dbReference type="Proteomes" id="UP000634136">
    <property type="component" value="Unassembled WGS sequence"/>
</dbReference>
<dbReference type="PANTHER" id="PTHR34223:SF83">
    <property type="entry name" value="F-BOX DOMAIN-CONTAINING PROTEIN"/>
    <property type="match status" value="1"/>
</dbReference>